<keyword evidence="3" id="KW-0697">Rotamase</keyword>
<evidence type="ECO:0000259" key="6">
    <source>
        <dbReference type="Pfam" id="PF17800"/>
    </source>
</evidence>
<dbReference type="GeneID" id="110784419"/>
<evidence type="ECO:0000313" key="8">
    <source>
        <dbReference type="RefSeq" id="XP_021844567.1"/>
    </source>
</evidence>
<dbReference type="Proteomes" id="UP000813463">
    <property type="component" value="Chromosome 5"/>
</dbReference>
<evidence type="ECO:0000256" key="2">
    <source>
        <dbReference type="ARBA" id="ARBA00013194"/>
    </source>
</evidence>
<keyword evidence="4 8" id="KW-0413">Isomerase</keyword>
<feature type="region of interest" description="Disordered" evidence="5">
    <location>
        <begin position="239"/>
        <end position="548"/>
    </location>
</feature>
<dbReference type="PANTHER" id="PTHR43811:SF19">
    <property type="entry name" value="39 KDA FK506-BINDING NUCLEAR PROTEIN"/>
    <property type="match status" value="1"/>
</dbReference>
<evidence type="ECO:0000256" key="1">
    <source>
        <dbReference type="ARBA" id="ARBA00000971"/>
    </source>
</evidence>
<proteinExistence type="predicted"/>
<dbReference type="RefSeq" id="XP_021844567.1">
    <property type="nucleotide sequence ID" value="XM_021988875.2"/>
</dbReference>
<dbReference type="KEGG" id="soe:110784419"/>
<feature type="compositionally biased region" description="Polar residues" evidence="5">
    <location>
        <begin position="343"/>
        <end position="357"/>
    </location>
</feature>
<reference evidence="7" key="1">
    <citation type="journal article" date="2021" name="Nat. Commun.">
        <title>Genomic analyses provide insights into spinach domestication and the genetic basis of agronomic traits.</title>
        <authorList>
            <person name="Cai X."/>
            <person name="Sun X."/>
            <person name="Xu C."/>
            <person name="Sun H."/>
            <person name="Wang X."/>
            <person name="Ge C."/>
            <person name="Zhang Z."/>
            <person name="Wang Q."/>
            <person name="Fei Z."/>
            <person name="Jiao C."/>
            <person name="Wang Q."/>
        </authorList>
    </citation>
    <scope>NUCLEOTIDE SEQUENCE [LARGE SCALE GENOMIC DNA]</scope>
    <source>
        <strain evidence="7">cv. Varoflay</strain>
    </source>
</reference>
<name>A0A9R0I8J7_SPIOL</name>
<evidence type="ECO:0000256" key="4">
    <source>
        <dbReference type="ARBA" id="ARBA00023235"/>
    </source>
</evidence>
<reference evidence="8" key="2">
    <citation type="submission" date="2025-08" db="UniProtKB">
        <authorList>
            <consortium name="RefSeq"/>
        </authorList>
    </citation>
    <scope>IDENTIFICATION</scope>
    <source>
        <tissue evidence="8">Leaf</tissue>
    </source>
</reference>
<evidence type="ECO:0000313" key="7">
    <source>
        <dbReference type="Proteomes" id="UP000813463"/>
    </source>
</evidence>
<feature type="compositionally biased region" description="Basic residues" evidence="5">
    <location>
        <begin position="385"/>
        <end position="395"/>
    </location>
</feature>
<comment type="catalytic activity">
    <reaction evidence="1">
        <text>[protein]-peptidylproline (omega=180) = [protein]-peptidylproline (omega=0)</text>
        <dbReference type="Rhea" id="RHEA:16237"/>
        <dbReference type="Rhea" id="RHEA-COMP:10747"/>
        <dbReference type="Rhea" id="RHEA-COMP:10748"/>
        <dbReference type="ChEBI" id="CHEBI:83833"/>
        <dbReference type="ChEBI" id="CHEBI:83834"/>
        <dbReference type="EC" id="5.2.1.8"/>
    </reaction>
</comment>
<sequence>MLISENSDNDNDAGNFPTQTQTQTRIKGPLPKSKPSSPSPSPSPYSAPKPFWGVVVTPEHPVTVTFRNHRRLRLSKAILGKPCLDKFTEARSVLSIKYGDNPESYLCSLRIDNCEMTELDFDLEHPHSIVFTVEGPRGIHLVGCFYGESSATNVDAPPLINNGGVGGRIEESVSRIILENEFQGKVFSGTSDVVGEPVREEGNSEMLQDLTEALKKLPILSVTSIVRKYMTATNQGDETIVQEDKQRGTNSAQRKLDLEVQEPNGQVDGNEKESEGKRKRKRKNKCLVELPNTNRVDALDGDNDEGEEKTKRKRKNKHKEELPSADRVGEDNDDGSLKLDSPLTHSGEVQKQKNQISEYHDDMIDIRSENHGSPQNRVLDSKEAKKLKKEKKKQKQTSDDDDQNRSENHGFLQNPALDSKEAKKLKREKKKQKKQTSDDDDQNRAASGFERVEKRKKRRAKVDEDELVRSALHGQPEDPALNDQQEDSALDARQAKKSKKQSKKGVKVGEVRSPTRTSARISRKQDVDPVEIQDNVEPIKIQDNVEPMKIQDNVEPVQIQDNVEPVKMQENVPGTNQLVVCGLPAIAKR</sequence>
<dbReference type="AlphaFoldDB" id="A0A9R0I8J7"/>
<dbReference type="Pfam" id="PF17800">
    <property type="entry name" value="NPL"/>
    <property type="match status" value="1"/>
</dbReference>
<dbReference type="InterPro" id="IPR041232">
    <property type="entry name" value="NPL"/>
</dbReference>
<dbReference type="PANTHER" id="PTHR43811">
    <property type="entry name" value="FKBP-TYPE PEPTIDYL-PROLYL CIS-TRANS ISOMERASE FKPA"/>
    <property type="match status" value="1"/>
</dbReference>
<keyword evidence="7" id="KW-1185">Reference proteome</keyword>
<organism evidence="7 8">
    <name type="scientific">Spinacia oleracea</name>
    <name type="common">Spinach</name>
    <dbReference type="NCBI Taxonomy" id="3562"/>
    <lineage>
        <taxon>Eukaryota</taxon>
        <taxon>Viridiplantae</taxon>
        <taxon>Streptophyta</taxon>
        <taxon>Embryophyta</taxon>
        <taxon>Tracheophyta</taxon>
        <taxon>Spermatophyta</taxon>
        <taxon>Magnoliopsida</taxon>
        <taxon>eudicotyledons</taxon>
        <taxon>Gunneridae</taxon>
        <taxon>Pentapetalae</taxon>
        <taxon>Caryophyllales</taxon>
        <taxon>Chenopodiaceae</taxon>
        <taxon>Chenopodioideae</taxon>
        <taxon>Anserineae</taxon>
        <taxon>Spinacia</taxon>
    </lineage>
</organism>
<evidence type="ECO:0000256" key="5">
    <source>
        <dbReference type="SAM" id="MobiDB-lite"/>
    </source>
</evidence>
<feature type="compositionally biased region" description="Basic and acidic residues" evidence="5">
    <location>
        <begin position="358"/>
        <end position="370"/>
    </location>
</feature>
<feature type="domain" description="Nucleoplasmin-like" evidence="6">
    <location>
        <begin position="51"/>
        <end position="145"/>
    </location>
</feature>
<feature type="compositionally biased region" description="Basic and acidic residues" evidence="5">
    <location>
        <begin position="318"/>
        <end position="330"/>
    </location>
</feature>
<dbReference type="Gene3D" id="2.60.120.340">
    <property type="entry name" value="Nucleoplasmin core domain"/>
    <property type="match status" value="1"/>
</dbReference>
<dbReference type="EC" id="5.2.1.8" evidence="2"/>
<feature type="region of interest" description="Disordered" evidence="5">
    <location>
        <begin position="1"/>
        <end position="45"/>
    </location>
</feature>
<dbReference type="GO" id="GO:0003755">
    <property type="term" value="F:peptidyl-prolyl cis-trans isomerase activity"/>
    <property type="evidence" value="ECO:0007669"/>
    <property type="project" value="UniProtKB-KW"/>
</dbReference>
<feature type="compositionally biased region" description="Basic residues" evidence="5">
    <location>
        <begin position="423"/>
        <end position="434"/>
    </location>
</feature>
<gene>
    <name evidence="8" type="primary">LOC110784419</name>
</gene>
<feature type="compositionally biased region" description="Polar residues" evidence="5">
    <location>
        <begin position="16"/>
        <end position="25"/>
    </location>
</feature>
<feature type="compositionally biased region" description="Basic residues" evidence="5">
    <location>
        <begin position="495"/>
        <end position="506"/>
    </location>
</feature>
<accession>A0A9R0I8J7</accession>
<evidence type="ECO:0000256" key="3">
    <source>
        <dbReference type="ARBA" id="ARBA00023110"/>
    </source>
</evidence>
<protein>
    <recommendedName>
        <fullName evidence="2">peptidylprolyl isomerase</fullName>
        <ecNumber evidence="2">5.2.1.8</ecNumber>
    </recommendedName>
</protein>